<dbReference type="AlphaFoldDB" id="A0A9P5P999"/>
<evidence type="ECO:0000313" key="2">
    <source>
        <dbReference type="Proteomes" id="UP000772434"/>
    </source>
</evidence>
<reference evidence="1" key="1">
    <citation type="submission" date="2020-11" db="EMBL/GenBank/DDBJ databases">
        <authorList>
            <consortium name="DOE Joint Genome Institute"/>
            <person name="Ahrendt S."/>
            <person name="Riley R."/>
            <person name="Andreopoulos W."/>
            <person name="Labutti K."/>
            <person name="Pangilinan J."/>
            <person name="Ruiz-Duenas F.J."/>
            <person name="Barrasa J.M."/>
            <person name="Sanchez-Garcia M."/>
            <person name="Camarero S."/>
            <person name="Miyauchi S."/>
            <person name="Serrano A."/>
            <person name="Linde D."/>
            <person name="Babiker R."/>
            <person name="Drula E."/>
            <person name="Ayuso-Fernandez I."/>
            <person name="Pacheco R."/>
            <person name="Padilla G."/>
            <person name="Ferreira P."/>
            <person name="Barriuso J."/>
            <person name="Kellner H."/>
            <person name="Castanera R."/>
            <person name="Alfaro M."/>
            <person name="Ramirez L."/>
            <person name="Pisabarro A.G."/>
            <person name="Kuo A."/>
            <person name="Tritt A."/>
            <person name="Lipzen A."/>
            <person name="He G."/>
            <person name="Yan M."/>
            <person name="Ng V."/>
            <person name="Cullen D."/>
            <person name="Martin F."/>
            <person name="Rosso M.-N."/>
            <person name="Henrissat B."/>
            <person name="Hibbett D."/>
            <person name="Martinez A.T."/>
            <person name="Grigoriev I.V."/>
        </authorList>
    </citation>
    <scope>NUCLEOTIDE SEQUENCE</scope>
    <source>
        <strain evidence="1">AH 40177</strain>
    </source>
</reference>
<accession>A0A9P5P999</accession>
<evidence type="ECO:0000313" key="1">
    <source>
        <dbReference type="EMBL" id="KAF9052597.1"/>
    </source>
</evidence>
<name>A0A9P5P999_9AGAR</name>
<proteinExistence type="predicted"/>
<gene>
    <name evidence="1" type="ORF">BDP27DRAFT_1345231</name>
</gene>
<dbReference type="Proteomes" id="UP000772434">
    <property type="component" value="Unassembled WGS sequence"/>
</dbReference>
<organism evidence="1 2">
    <name type="scientific">Rhodocollybia butyracea</name>
    <dbReference type="NCBI Taxonomy" id="206335"/>
    <lineage>
        <taxon>Eukaryota</taxon>
        <taxon>Fungi</taxon>
        <taxon>Dikarya</taxon>
        <taxon>Basidiomycota</taxon>
        <taxon>Agaricomycotina</taxon>
        <taxon>Agaricomycetes</taxon>
        <taxon>Agaricomycetidae</taxon>
        <taxon>Agaricales</taxon>
        <taxon>Marasmiineae</taxon>
        <taxon>Omphalotaceae</taxon>
        <taxon>Rhodocollybia</taxon>
    </lineage>
</organism>
<protein>
    <submittedName>
        <fullName evidence="1">Uncharacterized protein</fullName>
    </submittedName>
</protein>
<dbReference type="EMBL" id="JADNRY010000446">
    <property type="protein sequence ID" value="KAF9052597.1"/>
    <property type="molecule type" value="Genomic_DNA"/>
</dbReference>
<sequence>MLSYMVSCCQTWYVFFCVSLHRSSLTFHCPFRLPVTLICPCSLHYTTQCLHLSASPSSLHTFYPYLLACFYHLCTAQSIIFCRVLFDYCSTVQK</sequence>
<keyword evidence="2" id="KW-1185">Reference proteome</keyword>
<comment type="caution">
    <text evidence="1">The sequence shown here is derived from an EMBL/GenBank/DDBJ whole genome shotgun (WGS) entry which is preliminary data.</text>
</comment>